<name>A0A7M5WZY7_9CNID</name>
<proteinExistence type="predicted"/>
<dbReference type="Proteomes" id="UP000594262">
    <property type="component" value="Unplaced"/>
</dbReference>
<dbReference type="EnsemblMetazoa" id="CLYHEMT015769.1">
    <property type="protein sequence ID" value="CLYHEMP015769.1"/>
    <property type="gene ID" value="CLYHEMG015769"/>
</dbReference>
<evidence type="ECO:0000313" key="2">
    <source>
        <dbReference type="EnsemblMetazoa" id="CLYHEMP015769.1"/>
    </source>
</evidence>
<evidence type="ECO:0000259" key="1">
    <source>
        <dbReference type="PROSITE" id="PS50948"/>
    </source>
</evidence>
<dbReference type="Gene3D" id="3.50.4.10">
    <property type="entry name" value="Hepatocyte Growth Factor"/>
    <property type="match status" value="1"/>
</dbReference>
<evidence type="ECO:0000313" key="3">
    <source>
        <dbReference type="Proteomes" id="UP000594262"/>
    </source>
</evidence>
<accession>A0A7M5WZY7</accession>
<reference evidence="2" key="1">
    <citation type="submission" date="2021-01" db="UniProtKB">
        <authorList>
            <consortium name="EnsemblMetazoa"/>
        </authorList>
    </citation>
    <scope>IDENTIFICATION</scope>
</reference>
<dbReference type="AlphaFoldDB" id="A0A7M5WZY7"/>
<feature type="domain" description="Apple" evidence="1">
    <location>
        <begin position="1"/>
        <end position="58"/>
    </location>
</feature>
<dbReference type="InterPro" id="IPR003609">
    <property type="entry name" value="Pan_app"/>
</dbReference>
<dbReference type="SUPFAM" id="SSF57414">
    <property type="entry name" value="Hairpin loop containing domain-like"/>
    <property type="match status" value="1"/>
</dbReference>
<dbReference type="PROSITE" id="PS50948">
    <property type="entry name" value="PAN"/>
    <property type="match status" value="1"/>
</dbReference>
<dbReference type="Pfam" id="PF00024">
    <property type="entry name" value="PAN_1"/>
    <property type="match status" value="1"/>
</dbReference>
<organism evidence="2 3">
    <name type="scientific">Clytia hemisphaerica</name>
    <dbReference type="NCBI Taxonomy" id="252671"/>
    <lineage>
        <taxon>Eukaryota</taxon>
        <taxon>Metazoa</taxon>
        <taxon>Cnidaria</taxon>
        <taxon>Hydrozoa</taxon>
        <taxon>Hydroidolina</taxon>
        <taxon>Leptothecata</taxon>
        <taxon>Obeliida</taxon>
        <taxon>Clytiidae</taxon>
        <taxon>Clytia</taxon>
    </lineage>
</organism>
<protein>
    <recommendedName>
        <fullName evidence="1">Apple domain-containing protein</fullName>
    </recommendedName>
</protein>
<keyword evidence="3" id="KW-1185">Reference proteome</keyword>
<sequence length="208" mass="23991">NGISASQCVINCAASIKCRSVNYHGGSQTCELLEQSSSNDGEHLIVEAKGWIHFEKSKPDQSIIPEGDYINKTEEFHTAKGKVIHKIHVFPKEWKLSLKVLVKNDDYSKMSPLLHFESSSYDFLFSIGMRHHRKLYISITTPTFGRESLTGKKDVRFGEWMWIKVSLCSFLGKWMLYWTIDDVVQTEHTVQGWDIFTDVKVEASKERW</sequence>